<evidence type="ECO:0000259" key="1">
    <source>
        <dbReference type="PROSITE" id="PS51186"/>
    </source>
</evidence>
<comment type="caution">
    <text evidence="2">The sequence shown here is derived from an EMBL/GenBank/DDBJ whole genome shotgun (WGS) entry which is preliminary data.</text>
</comment>
<proteinExistence type="predicted"/>
<accession>A0A937K584</accession>
<sequence>MMKLELMNKEDFCKIVEWNKDKSADFLLQWAGPSYIYPITIAQIEDHYFNEVQKEHSNTFIYKIIGDEDVVIGTVELREKDKVNKIGRVCRFLIGEEKARGKGFGAKVLNEVLRIGFEEIGYEKITLGVFDFNIGAIKCYEKVGLKKGKLVENSRKASNGYWNSYDMGITKKEWVEKLDARRYR</sequence>
<organism evidence="2 3">
    <name type="scientific">Clostridium paridis</name>
    <dbReference type="NCBI Taxonomy" id="2803863"/>
    <lineage>
        <taxon>Bacteria</taxon>
        <taxon>Bacillati</taxon>
        <taxon>Bacillota</taxon>
        <taxon>Clostridia</taxon>
        <taxon>Eubacteriales</taxon>
        <taxon>Clostridiaceae</taxon>
        <taxon>Clostridium</taxon>
    </lineage>
</organism>
<evidence type="ECO:0000313" key="2">
    <source>
        <dbReference type="EMBL" id="MBL4932025.1"/>
    </source>
</evidence>
<dbReference type="PANTHER" id="PTHR43415:SF5">
    <property type="entry name" value="ACETYLTRANSFERASE"/>
    <property type="match status" value="1"/>
</dbReference>
<dbReference type="CDD" id="cd04301">
    <property type="entry name" value="NAT_SF"/>
    <property type="match status" value="1"/>
</dbReference>
<dbReference type="InterPro" id="IPR016181">
    <property type="entry name" value="Acyl_CoA_acyltransferase"/>
</dbReference>
<name>A0A937K584_9CLOT</name>
<dbReference type="AlphaFoldDB" id="A0A937K584"/>
<feature type="domain" description="N-acetyltransferase" evidence="1">
    <location>
        <begin position="2"/>
        <end position="172"/>
    </location>
</feature>
<dbReference type="Proteomes" id="UP000623681">
    <property type="component" value="Unassembled WGS sequence"/>
</dbReference>
<dbReference type="InterPro" id="IPR000182">
    <property type="entry name" value="GNAT_dom"/>
</dbReference>
<protein>
    <submittedName>
        <fullName evidence="2">GNAT family N-acetyltransferase</fullName>
    </submittedName>
</protein>
<dbReference type="PROSITE" id="PS51186">
    <property type="entry name" value="GNAT"/>
    <property type="match status" value="1"/>
</dbReference>
<reference evidence="2" key="1">
    <citation type="submission" date="2021-01" db="EMBL/GenBank/DDBJ databases">
        <title>Genome public.</title>
        <authorList>
            <person name="Liu C."/>
            <person name="Sun Q."/>
        </authorList>
    </citation>
    <scope>NUCLEOTIDE SEQUENCE</scope>
    <source>
        <strain evidence="2">YIM B02565</strain>
    </source>
</reference>
<dbReference type="PANTHER" id="PTHR43415">
    <property type="entry name" value="SPERMIDINE N(1)-ACETYLTRANSFERASE"/>
    <property type="match status" value="1"/>
</dbReference>
<dbReference type="EMBL" id="JAESWA010000022">
    <property type="protein sequence ID" value="MBL4932025.1"/>
    <property type="molecule type" value="Genomic_DNA"/>
</dbReference>
<keyword evidence="3" id="KW-1185">Reference proteome</keyword>
<dbReference type="SUPFAM" id="SSF55729">
    <property type="entry name" value="Acyl-CoA N-acyltransferases (Nat)"/>
    <property type="match status" value="1"/>
</dbReference>
<dbReference type="Gene3D" id="3.40.630.30">
    <property type="match status" value="1"/>
</dbReference>
<dbReference type="Pfam" id="PF00583">
    <property type="entry name" value="Acetyltransf_1"/>
    <property type="match status" value="1"/>
</dbReference>
<dbReference type="GO" id="GO:0016747">
    <property type="term" value="F:acyltransferase activity, transferring groups other than amino-acyl groups"/>
    <property type="evidence" value="ECO:0007669"/>
    <property type="project" value="InterPro"/>
</dbReference>
<gene>
    <name evidence="2" type="ORF">JK634_09440</name>
</gene>
<evidence type="ECO:0000313" key="3">
    <source>
        <dbReference type="Proteomes" id="UP000623681"/>
    </source>
</evidence>